<dbReference type="Gene3D" id="3.40.50.880">
    <property type="match status" value="1"/>
</dbReference>
<dbReference type="InterPro" id="IPR050472">
    <property type="entry name" value="Anth_synth/Amidotransfase"/>
</dbReference>
<organism evidence="10 11">
    <name type="scientific">Candidatus Iainarchaeum sp</name>
    <dbReference type="NCBI Taxonomy" id="3101447"/>
    <lineage>
        <taxon>Archaea</taxon>
        <taxon>Candidatus Iainarchaeota</taxon>
        <taxon>Candidatus Iainarchaeia</taxon>
        <taxon>Candidatus Iainarchaeales</taxon>
        <taxon>Candidatus Iainarchaeaceae</taxon>
        <taxon>Candidatus Iainarchaeum</taxon>
    </lineage>
</organism>
<dbReference type="PRINTS" id="PR00096">
    <property type="entry name" value="GATASE"/>
</dbReference>
<feature type="binding site" evidence="8">
    <location>
        <position position="258"/>
    </location>
    <ligand>
        <name>L-glutamine</name>
        <dbReference type="ChEBI" id="CHEBI:58359"/>
    </ligand>
</feature>
<feature type="region of interest" description="CPSase" evidence="8">
    <location>
        <begin position="1"/>
        <end position="176"/>
    </location>
</feature>
<dbReference type="GO" id="GO:0005524">
    <property type="term" value="F:ATP binding"/>
    <property type="evidence" value="ECO:0007669"/>
    <property type="project" value="UniProtKB-UniRule"/>
</dbReference>
<dbReference type="InterPro" id="IPR035686">
    <property type="entry name" value="CPSase_GATase1"/>
</dbReference>
<feature type="binding site" evidence="8">
    <location>
        <position position="226"/>
    </location>
    <ligand>
        <name>L-glutamine</name>
        <dbReference type="ChEBI" id="CHEBI:58359"/>
    </ligand>
</feature>
<feature type="binding site" evidence="8">
    <location>
        <position position="298"/>
    </location>
    <ligand>
        <name>L-glutamine</name>
        <dbReference type="ChEBI" id="CHEBI:58359"/>
    </ligand>
</feature>
<evidence type="ECO:0000256" key="5">
    <source>
        <dbReference type="ARBA" id="ARBA00022840"/>
    </source>
</evidence>
<comment type="pathway">
    <text evidence="1 8">Amino-acid biosynthesis; L-arginine biosynthesis; carbamoyl phosphate from bicarbonate: step 1/1.</text>
</comment>
<dbReference type="GO" id="GO:0044205">
    <property type="term" value="P:'de novo' UMP biosynthetic process"/>
    <property type="evidence" value="ECO:0007669"/>
    <property type="project" value="UniProtKB-UniRule"/>
</dbReference>
<dbReference type="SUPFAM" id="SSF52021">
    <property type="entry name" value="Carbamoyl phosphate synthetase, small subunit N-terminal domain"/>
    <property type="match status" value="1"/>
</dbReference>
<evidence type="ECO:0000256" key="1">
    <source>
        <dbReference type="ARBA" id="ARBA00005077"/>
    </source>
</evidence>
<dbReference type="InterPro" id="IPR036480">
    <property type="entry name" value="CarbP_synth_ssu_N_sf"/>
</dbReference>
<comment type="caution">
    <text evidence="10">The sequence shown here is derived from an EMBL/GenBank/DDBJ whole genome shotgun (WGS) entry which is preliminary data.</text>
</comment>
<evidence type="ECO:0000313" key="10">
    <source>
        <dbReference type="EMBL" id="MBI4210103.1"/>
    </source>
</evidence>
<dbReference type="PRINTS" id="PR00097">
    <property type="entry name" value="ANTSNTHASEII"/>
</dbReference>
<dbReference type="PRINTS" id="PR00099">
    <property type="entry name" value="CPSGATASE"/>
</dbReference>
<feature type="binding site" evidence="8">
    <location>
        <position position="255"/>
    </location>
    <ligand>
        <name>L-glutamine</name>
        <dbReference type="ChEBI" id="CHEBI:58359"/>
    </ligand>
</feature>
<dbReference type="Pfam" id="PF00117">
    <property type="entry name" value="GATase"/>
    <property type="match status" value="1"/>
</dbReference>
<dbReference type="NCBIfam" id="TIGR01368">
    <property type="entry name" value="CPSaseIIsmall"/>
    <property type="match status" value="1"/>
</dbReference>
<name>A0A8T3YIL8_9ARCH</name>
<dbReference type="SMART" id="SM01097">
    <property type="entry name" value="CPSase_sm_chain"/>
    <property type="match status" value="1"/>
</dbReference>
<reference evidence="10" key="1">
    <citation type="submission" date="2020-07" db="EMBL/GenBank/DDBJ databases">
        <title>Huge and variable diversity of episymbiotic CPR bacteria and DPANN archaea in groundwater ecosystems.</title>
        <authorList>
            <person name="He C.Y."/>
            <person name="Keren R."/>
            <person name="Whittaker M."/>
            <person name="Farag I.F."/>
            <person name="Doudna J."/>
            <person name="Cate J.H.D."/>
            <person name="Banfield J.F."/>
        </authorList>
    </citation>
    <scope>NUCLEOTIDE SEQUENCE</scope>
    <source>
        <strain evidence="10">NC_groundwater_1296_Ag_S-0.2um_52_80</strain>
    </source>
</reference>
<feature type="active site" evidence="8">
    <location>
        <position position="338"/>
    </location>
</feature>
<dbReference type="InterPro" id="IPR002474">
    <property type="entry name" value="CarbamoylP_synth_ssu_N"/>
</dbReference>
<evidence type="ECO:0000256" key="8">
    <source>
        <dbReference type="HAMAP-Rule" id="MF_01209"/>
    </source>
</evidence>
<keyword evidence="4 8" id="KW-0547">Nucleotide-binding</keyword>
<dbReference type="PANTHER" id="PTHR43418">
    <property type="entry name" value="MULTIFUNCTIONAL TRYPTOPHAN BIOSYNTHESIS PROTEIN-RELATED"/>
    <property type="match status" value="1"/>
</dbReference>
<dbReference type="Proteomes" id="UP000732298">
    <property type="component" value="Unassembled WGS sequence"/>
</dbReference>
<dbReference type="Pfam" id="PF00988">
    <property type="entry name" value="CPSase_sm_chain"/>
    <property type="match status" value="1"/>
</dbReference>
<dbReference type="PROSITE" id="PS51273">
    <property type="entry name" value="GATASE_TYPE_1"/>
    <property type="match status" value="1"/>
</dbReference>
<comment type="pathway">
    <text evidence="8">Pyrimidine metabolism; UMP biosynthesis via de novo pathway; (S)-dihydroorotate from bicarbonate: step 1/3.</text>
</comment>
<evidence type="ECO:0000256" key="6">
    <source>
        <dbReference type="ARBA" id="ARBA00022962"/>
    </source>
</evidence>
<dbReference type="NCBIfam" id="NF009475">
    <property type="entry name" value="PRK12838.1"/>
    <property type="match status" value="1"/>
</dbReference>
<proteinExistence type="inferred from homology"/>
<keyword evidence="8" id="KW-0055">Arginine biosynthesis</keyword>
<dbReference type="InterPro" id="IPR017926">
    <property type="entry name" value="GATASE"/>
</dbReference>
<dbReference type="EC" id="6.3.5.5" evidence="8"/>
<dbReference type="PANTHER" id="PTHR43418:SF7">
    <property type="entry name" value="CARBAMOYL-PHOSPHATE SYNTHASE SMALL CHAIN"/>
    <property type="match status" value="1"/>
</dbReference>
<comment type="function">
    <text evidence="8">Small subunit of the glutamine-dependent carbamoyl phosphate synthetase (CPSase). CPSase catalyzes the formation of carbamoyl phosphate from the ammonia moiety of glutamine, carbonate, and phosphate donated by ATP, constituting the first step of 2 biosynthetic pathways, one leading to arginine and/or urea and the other to pyrimidine nucleotides. The small subunit (glutamine amidotransferase) binds and cleaves glutamine to supply the large subunit with the substrate ammonia.</text>
</comment>
<feature type="active site" evidence="8">
    <location>
        <position position="340"/>
    </location>
</feature>
<feature type="binding site" evidence="8">
    <location>
        <position position="228"/>
    </location>
    <ligand>
        <name>L-glutamine</name>
        <dbReference type="ChEBI" id="CHEBI:58359"/>
    </ligand>
</feature>
<comment type="catalytic activity">
    <reaction evidence="8">
        <text>L-glutamine + H2O = L-glutamate + NH4(+)</text>
        <dbReference type="Rhea" id="RHEA:15889"/>
        <dbReference type="ChEBI" id="CHEBI:15377"/>
        <dbReference type="ChEBI" id="CHEBI:28938"/>
        <dbReference type="ChEBI" id="CHEBI:29985"/>
        <dbReference type="ChEBI" id="CHEBI:58359"/>
    </reaction>
</comment>
<dbReference type="EMBL" id="JACQPB010000017">
    <property type="protein sequence ID" value="MBI4210103.1"/>
    <property type="molecule type" value="Genomic_DNA"/>
</dbReference>
<evidence type="ECO:0000256" key="4">
    <source>
        <dbReference type="ARBA" id="ARBA00022741"/>
    </source>
</evidence>
<keyword evidence="6 8" id="KW-0315">Glutamine amidotransferase</keyword>
<dbReference type="SUPFAM" id="SSF52317">
    <property type="entry name" value="Class I glutamine amidotransferase-like"/>
    <property type="match status" value="1"/>
</dbReference>
<dbReference type="GO" id="GO:0006526">
    <property type="term" value="P:L-arginine biosynthetic process"/>
    <property type="evidence" value="ECO:0007669"/>
    <property type="project" value="UniProtKB-UniRule"/>
</dbReference>
<dbReference type="AlphaFoldDB" id="A0A8T3YIL8"/>
<comment type="subunit">
    <text evidence="8">Composed of two chains; the small (or glutamine) chain promotes the hydrolysis of glutamine to ammonia, which is used by the large (or ammonia) chain to synthesize carbamoyl phosphate. Tetramer of heterodimers (alpha,beta)4.</text>
</comment>
<dbReference type="Gene3D" id="3.50.30.20">
    <property type="entry name" value="Carbamoyl-phosphate synthase small subunit, N-terminal domain"/>
    <property type="match status" value="1"/>
</dbReference>
<comment type="catalytic activity">
    <reaction evidence="7 8">
        <text>hydrogencarbonate + L-glutamine + 2 ATP + H2O = carbamoyl phosphate + L-glutamate + 2 ADP + phosphate + 2 H(+)</text>
        <dbReference type="Rhea" id="RHEA:18633"/>
        <dbReference type="ChEBI" id="CHEBI:15377"/>
        <dbReference type="ChEBI" id="CHEBI:15378"/>
        <dbReference type="ChEBI" id="CHEBI:17544"/>
        <dbReference type="ChEBI" id="CHEBI:29985"/>
        <dbReference type="ChEBI" id="CHEBI:30616"/>
        <dbReference type="ChEBI" id="CHEBI:43474"/>
        <dbReference type="ChEBI" id="CHEBI:58228"/>
        <dbReference type="ChEBI" id="CHEBI:58359"/>
        <dbReference type="ChEBI" id="CHEBI:456216"/>
        <dbReference type="EC" id="6.3.5.5"/>
    </reaction>
</comment>
<dbReference type="CDD" id="cd01744">
    <property type="entry name" value="GATase1_CPSase"/>
    <property type="match status" value="1"/>
</dbReference>
<feature type="binding site" evidence="8">
    <location>
        <position position="299"/>
    </location>
    <ligand>
        <name>L-glutamine</name>
        <dbReference type="ChEBI" id="CHEBI:58359"/>
    </ligand>
</feature>
<protein>
    <recommendedName>
        <fullName evidence="8">Carbamoyl phosphate synthase small chain</fullName>
        <ecNumber evidence="8">6.3.5.5</ecNumber>
    </recommendedName>
    <alternativeName>
        <fullName evidence="8">Carbamoyl phosphate synthetase glutamine chain</fullName>
    </alternativeName>
</protein>
<keyword evidence="3 8" id="KW-0436">Ligase</keyword>
<sequence>MTPGPDARLVLEDGTTFHGRSFGFPRSTSGEVVFNTGMVGYNESLTDPSYAGQVLCLTYPLIGNYGVPGKILENGLIRNFESHKIQVQALVVNCYSGAFSHHAAAKSLADWLNEEKIPAMAGIDVRALTKILRENGTMLGKIIIDGKDTELHDPNAVNLVADVSIHKPIVYGKHGKKVLLVDCGAKNNIIQSLLARGMRVIRVPWDYDYMSKGCEFDFDGVLVSNGPGDPKACVATIDGMRRAIADERNIFGICLGNQLLALAAGADTYKLKYGHRGQNQPAYIVGEKRCFITSQNHGFAVNEATLPQGWEPWMRNANDDTNEGIRHKSKPFFSVQFHPEANPGPTDTAFLFDDFLKVIK</sequence>
<dbReference type="GO" id="GO:0006207">
    <property type="term" value="P:'de novo' pyrimidine nucleobase biosynthetic process"/>
    <property type="evidence" value="ECO:0007669"/>
    <property type="project" value="InterPro"/>
</dbReference>
<keyword evidence="8" id="KW-0665">Pyrimidine biosynthesis</keyword>
<feature type="binding site" evidence="8">
    <location>
        <position position="49"/>
    </location>
    <ligand>
        <name>L-glutamine</name>
        <dbReference type="ChEBI" id="CHEBI:58359"/>
    </ligand>
</feature>
<keyword evidence="5 8" id="KW-0067">ATP-binding</keyword>
<evidence type="ECO:0000256" key="3">
    <source>
        <dbReference type="ARBA" id="ARBA00022598"/>
    </source>
</evidence>
<accession>A0A8T3YIL8</accession>
<gene>
    <name evidence="8 10" type="primary">carA</name>
    <name evidence="10" type="ORF">HY544_01170</name>
</gene>
<feature type="domain" description="Carbamoyl-phosphate synthase small subunit N-terminal" evidence="9">
    <location>
        <begin position="5"/>
        <end position="143"/>
    </location>
</feature>
<comment type="similarity">
    <text evidence="2 8">Belongs to the CarA family.</text>
</comment>
<evidence type="ECO:0000313" key="11">
    <source>
        <dbReference type="Proteomes" id="UP000732298"/>
    </source>
</evidence>
<dbReference type="GO" id="GO:0006541">
    <property type="term" value="P:glutamine metabolic process"/>
    <property type="evidence" value="ECO:0007669"/>
    <property type="project" value="InterPro"/>
</dbReference>
<feature type="binding site" evidence="8">
    <location>
        <position position="296"/>
    </location>
    <ligand>
        <name>L-glutamine</name>
        <dbReference type="ChEBI" id="CHEBI:58359"/>
    </ligand>
</feature>
<feature type="active site" description="Nucleophile" evidence="8">
    <location>
        <position position="254"/>
    </location>
</feature>
<dbReference type="InterPro" id="IPR006274">
    <property type="entry name" value="CarbamoylP_synth_ssu"/>
</dbReference>
<dbReference type="InterPro" id="IPR029062">
    <property type="entry name" value="Class_I_gatase-like"/>
</dbReference>
<dbReference type="HAMAP" id="MF_01209">
    <property type="entry name" value="CPSase_S_chain"/>
    <property type="match status" value="1"/>
</dbReference>
<keyword evidence="8" id="KW-0028">Amino-acid biosynthesis</keyword>
<evidence type="ECO:0000256" key="2">
    <source>
        <dbReference type="ARBA" id="ARBA00007800"/>
    </source>
</evidence>
<dbReference type="FunFam" id="3.50.30.20:FF:000002">
    <property type="entry name" value="Carbamoyl-phosphate synthase 1, mitochondrial"/>
    <property type="match status" value="1"/>
</dbReference>
<evidence type="ECO:0000256" key="7">
    <source>
        <dbReference type="ARBA" id="ARBA00048816"/>
    </source>
</evidence>
<evidence type="ECO:0000259" key="9">
    <source>
        <dbReference type="SMART" id="SM01097"/>
    </source>
</evidence>
<dbReference type="GO" id="GO:0004088">
    <property type="term" value="F:carbamoyl-phosphate synthase (glutamine-hydrolyzing) activity"/>
    <property type="evidence" value="ECO:0007669"/>
    <property type="project" value="UniProtKB-UniRule"/>
</dbReference>